<dbReference type="Pfam" id="PF11141">
    <property type="entry name" value="DUF2914"/>
    <property type="match status" value="1"/>
</dbReference>
<keyword evidence="1" id="KW-0472">Membrane</keyword>
<dbReference type="AlphaFoldDB" id="A0A3N1UQ19"/>
<protein>
    <submittedName>
        <fullName evidence="3">DUF2914 family protein</fullName>
    </submittedName>
</protein>
<keyword evidence="1" id="KW-0812">Transmembrane</keyword>
<feature type="domain" description="DUF2914" evidence="2">
    <location>
        <begin position="110"/>
        <end position="170"/>
    </location>
</feature>
<dbReference type="EMBL" id="RJVA01000011">
    <property type="protein sequence ID" value="ROQ93235.1"/>
    <property type="molecule type" value="Genomic_DNA"/>
</dbReference>
<name>A0A3N1UQ19_9BACT</name>
<dbReference type="RefSeq" id="WP_170161644.1">
    <property type="nucleotide sequence ID" value="NZ_RJVA01000011.1"/>
</dbReference>
<organism evidence="3 4">
    <name type="scientific">Desulfosoma caldarium</name>
    <dbReference type="NCBI Taxonomy" id="610254"/>
    <lineage>
        <taxon>Bacteria</taxon>
        <taxon>Pseudomonadati</taxon>
        <taxon>Thermodesulfobacteriota</taxon>
        <taxon>Syntrophobacteria</taxon>
        <taxon>Syntrophobacterales</taxon>
        <taxon>Syntrophobacteraceae</taxon>
        <taxon>Desulfosoma</taxon>
    </lineage>
</organism>
<accession>A0A3N1UQ19</accession>
<reference evidence="3 4" key="1">
    <citation type="submission" date="2018-11" db="EMBL/GenBank/DDBJ databases">
        <title>Genomic Encyclopedia of Type Strains, Phase IV (KMG-IV): sequencing the most valuable type-strain genomes for metagenomic binning, comparative biology and taxonomic classification.</title>
        <authorList>
            <person name="Goeker M."/>
        </authorList>
    </citation>
    <scope>NUCLEOTIDE SEQUENCE [LARGE SCALE GENOMIC DNA]</scope>
    <source>
        <strain evidence="3 4">DSM 22027</strain>
    </source>
</reference>
<proteinExistence type="predicted"/>
<dbReference type="InterPro" id="IPR022606">
    <property type="entry name" value="DUF2914"/>
</dbReference>
<keyword evidence="1" id="KW-1133">Transmembrane helix</keyword>
<dbReference type="Proteomes" id="UP000276223">
    <property type="component" value="Unassembled WGS sequence"/>
</dbReference>
<feature type="transmembrane region" description="Helical" evidence="1">
    <location>
        <begin position="30"/>
        <end position="49"/>
    </location>
</feature>
<evidence type="ECO:0000313" key="4">
    <source>
        <dbReference type="Proteomes" id="UP000276223"/>
    </source>
</evidence>
<keyword evidence="4" id="KW-1185">Reference proteome</keyword>
<sequence length="172" mass="19059">MRGGISVDRSVADIIPKKTSPPGQARQRPLLFALARMGLVVSLLFFGLVSAQAQEKSMPASGATAGVELSRAGICEALENLNPVNTASVFSVTQGQIYCFTEFGTVRSQTVIHHRWYHRDALTTQIRLKLYPPRWTTYSVLKLREVDKGPWKVEITDAEGRVLSVLRFSIVD</sequence>
<gene>
    <name evidence="3" type="ORF">EDC27_1243</name>
</gene>
<evidence type="ECO:0000256" key="1">
    <source>
        <dbReference type="SAM" id="Phobius"/>
    </source>
</evidence>
<comment type="caution">
    <text evidence="3">The sequence shown here is derived from an EMBL/GenBank/DDBJ whole genome shotgun (WGS) entry which is preliminary data.</text>
</comment>
<evidence type="ECO:0000259" key="2">
    <source>
        <dbReference type="Pfam" id="PF11141"/>
    </source>
</evidence>
<evidence type="ECO:0000313" key="3">
    <source>
        <dbReference type="EMBL" id="ROQ93235.1"/>
    </source>
</evidence>